<dbReference type="Pfam" id="PF01435">
    <property type="entry name" value="Peptidase_M48"/>
    <property type="match status" value="1"/>
</dbReference>
<dbReference type="GO" id="GO:0051603">
    <property type="term" value="P:proteolysis involved in protein catabolic process"/>
    <property type="evidence" value="ECO:0007669"/>
    <property type="project" value="TreeGrafter"/>
</dbReference>
<keyword evidence="4 6" id="KW-0862">Zinc</keyword>
<accession>A0A239GSH9</accession>
<dbReference type="GO" id="GO:0004222">
    <property type="term" value="F:metalloendopeptidase activity"/>
    <property type="evidence" value="ECO:0007669"/>
    <property type="project" value="InterPro"/>
</dbReference>
<evidence type="ECO:0000259" key="9">
    <source>
        <dbReference type="Pfam" id="PF23368"/>
    </source>
</evidence>
<keyword evidence="11" id="KW-1185">Reference proteome</keyword>
<keyword evidence="2" id="KW-0479">Metal-binding</keyword>
<evidence type="ECO:0000313" key="10">
    <source>
        <dbReference type="EMBL" id="SNS71835.1"/>
    </source>
</evidence>
<evidence type="ECO:0000256" key="3">
    <source>
        <dbReference type="ARBA" id="ARBA00022801"/>
    </source>
</evidence>
<keyword evidence="7" id="KW-0472">Membrane</keyword>
<reference evidence="10 11" key="1">
    <citation type="submission" date="2017-06" db="EMBL/GenBank/DDBJ databases">
        <authorList>
            <person name="Kim H.J."/>
            <person name="Triplett B.A."/>
        </authorList>
    </citation>
    <scope>NUCLEOTIDE SEQUENCE [LARGE SCALE GENOMIC DNA]</scope>
    <source>
        <strain evidence="10 11">U15</strain>
    </source>
</reference>
<dbReference type="GO" id="GO:0046872">
    <property type="term" value="F:metal ion binding"/>
    <property type="evidence" value="ECO:0007669"/>
    <property type="project" value="UniProtKB-KW"/>
</dbReference>
<dbReference type="EMBL" id="FZOT01000005">
    <property type="protein sequence ID" value="SNS71835.1"/>
    <property type="molecule type" value="Genomic_DNA"/>
</dbReference>
<keyword evidence="7" id="KW-0812">Transmembrane</keyword>
<organism evidence="10 11">
    <name type="scientific">Noviherbaspirillum humi</name>
    <dbReference type="NCBI Taxonomy" id="1688639"/>
    <lineage>
        <taxon>Bacteria</taxon>
        <taxon>Pseudomonadati</taxon>
        <taxon>Pseudomonadota</taxon>
        <taxon>Betaproteobacteria</taxon>
        <taxon>Burkholderiales</taxon>
        <taxon>Oxalobacteraceae</taxon>
        <taxon>Noviherbaspirillum</taxon>
    </lineage>
</organism>
<dbReference type="InterPro" id="IPR001915">
    <property type="entry name" value="Peptidase_M48"/>
</dbReference>
<feature type="transmembrane region" description="Helical" evidence="7">
    <location>
        <begin position="95"/>
        <end position="116"/>
    </location>
</feature>
<dbReference type="Gene3D" id="3.30.2010.10">
    <property type="entry name" value="Metalloproteases ('zincins'), catalytic domain"/>
    <property type="match status" value="1"/>
</dbReference>
<evidence type="ECO:0000256" key="2">
    <source>
        <dbReference type="ARBA" id="ARBA00022723"/>
    </source>
</evidence>
<dbReference type="InterPro" id="IPR055518">
    <property type="entry name" value="DUF7092"/>
</dbReference>
<dbReference type="OrthoDB" id="9810445at2"/>
<dbReference type="Pfam" id="PF23368">
    <property type="entry name" value="DUF7092"/>
    <property type="match status" value="1"/>
</dbReference>
<dbReference type="PANTHER" id="PTHR22726">
    <property type="entry name" value="METALLOENDOPEPTIDASE OMA1"/>
    <property type="match status" value="1"/>
</dbReference>
<gene>
    <name evidence="10" type="ORF">SAMN06265795_105165</name>
</gene>
<keyword evidence="1 6" id="KW-0645">Protease</keyword>
<feature type="domain" description="DUF7092" evidence="9">
    <location>
        <begin position="3"/>
        <end position="80"/>
    </location>
</feature>
<dbReference type="CDD" id="cd07332">
    <property type="entry name" value="M48C_Oma1_like"/>
    <property type="match status" value="1"/>
</dbReference>
<name>A0A239GSH9_9BURK</name>
<keyword evidence="7" id="KW-1133">Transmembrane helix</keyword>
<evidence type="ECO:0000256" key="5">
    <source>
        <dbReference type="ARBA" id="ARBA00023049"/>
    </source>
</evidence>
<dbReference type="PANTHER" id="PTHR22726:SF1">
    <property type="entry name" value="METALLOENDOPEPTIDASE OMA1, MITOCHONDRIAL"/>
    <property type="match status" value="1"/>
</dbReference>
<dbReference type="RefSeq" id="WP_089399307.1">
    <property type="nucleotide sequence ID" value="NZ_FZOT01000005.1"/>
</dbReference>
<dbReference type="AlphaFoldDB" id="A0A239GSH9"/>
<comment type="cofactor">
    <cofactor evidence="6">
        <name>Zn(2+)</name>
        <dbReference type="ChEBI" id="CHEBI:29105"/>
    </cofactor>
    <text evidence="6">Binds 1 zinc ion per subunit.</text>
</comment>
<dbReference type="InterPro" id="IPR051156">
    <property type="entry name" value="Mito/Outer_Membr_Metalloprot"/>
</dbReference>
<sequence>MTIAAYFFDGRTSRKHSVELSVQRGVAYVRGIDSALMLVQPIRELRVSSKLGGAPRKVTFPDGAFLEIRDDAAFEDLLRSTGHAKMLTERLEQSWHGALIAVVLVLLGLVFGYQVLLPAGAKLIAGMTPISLERRIGKESFRMLDDQLFKASSVPKERQEAILKRFAALLRPHQEGDTPRLHFRSGPVGPNAFALPSGDIVLTDELVKLAADDDAIVGVLAHELGHLDQRHFMRRLIQTSVVGAGMSLLFGDVSTIVASVPAMLLDLHYSRDAEREADDYALAMMKSNGVPAASLVRLLESIKPKDDGPVAYLSTHPATSERIARIRQVM</sequence>
<proteinExistence type="inferred from homology"/>
<protein>
    <submittedName>
        <fullName evidence="10">Peptidase family M48</fullName>
    </submittedName>
</protein>
<evidence type="ECO:0000259" key="8">
    <source>
        <dbReference type="Pfam" id="PF01435"/>
    </source>
</evidence>
<dbReference type="Proteomes" id="UP000198284">
    <property type="component" value="Unassembled WGS sequence"/>
</dbReference>
<dbReference type="GO" id="GO:0016020">
    <property type="term" value="C:membrane"/>
    <property type="evidence" value="ECO:0007669"/>
    <property type="project" value="TreeGrafter"/>
</dbReference>
<evidence type="ECO:0000256" key="1">
    <source>
        <dbReference type="ARBA" id="ARBA00022670"/>
    </source>
</evidence>
<comment type="similarity">
    <text evidence="6">Belongs to the peptidase M48 family.</text>
</comment>
<evidence type="ECO:0000256" key="7">
    <source>
        <dbReference type="SAM" id="Phobius"/>
    </source>
</evidence>
<evidence type="ECO:0000313" key="11">
    <source>
        <dbReference type="Proteomes" id="UP000198284"/>
    </source>
</evidence>
<feature type="domain" description="Peptidase M48" evidence="8">
    <location>
        <begin position="186"/>
        <end position="328"/>
    </location>
</feature>
<keyword evidence="3 6" id="KW-0378">Hydrolase</keyword>
<keyword evidence="5 6" id="KW-0482">Metalloprotease</keyword>
<evidence type="ECO:0000256" key="4">
    <source>
        <dbReference type="ARBA" id="ARBA00022833"/>
    </source>
</evidence>
<evidence type="ECO:0000256" key="6">
    <source>
        <dbReference type="RuleBase" id="RU003983"/>
    </source>
</evidence>